<organism evidence="2 3">
    <name type="scientific">Roseospira marina</name>
    <dbReference type="NCBI Taxonomy" id="140057"/>
    <lineage>
        <taxon>Bacteria</taxon>
        <taxon>Pseudomonadati</taxon>
        <taxon>Pseudomonadota</taxon>
        <taxon>Alphaproteobacteria</taxon>
        <taxon>Rhodospirillales</taxon>
        <taxon>Rhodospirillaceae</taxon>
        <taxon>Roseospira</taxon>
    </lineage>
</organism>
<dbReference type="GO" id="GO:0008168">
    <property type="term" value="F:methyltransferase activity"/>
    <property type="evidence" value="ECO:0007669"/>
    <property type="project" value="UniProtKB-KW"/>
</dbReference>
<dbReference type="Gene3D" id="3.40.50.150">
    <property type="entry name" value="Vaccinia Virus protein VP39"/>
    <property type="match status" value="1"/>
</dbReference>
<accession>A0A5M6IEV5</accession>
<gene>
    <name evidence="2" type="ORF">F1188_07550</name>
</gene>
<dbReference type="EMBL" id="VWPJ01000005">
    <property type="protein sequence ID" value="KAA5606265.1"/>
    <property type="molecule type" value="Genomic_DNA"/>
</dbReference>
<protein>
    <submittedName>
        <fullName evidence="2">FkbM family methyltransferase</fullName>
    </submittedName>
</protein>
<dbReference type="Proteomes" id="UP000324065">
    <property type="component" value="Unassembled WGS sequence"/>
</dbReference>
<dbReference type="InterPro" id="IPR029063">
    <property type="entry name" value="SAM-dependent_MTases_sf"/>
</dbReference>
<dbReference type="AlphaFoldDB" id="A0A5M6IEV5"/>
<comment type="caution">
    <text evidence="2">The sequence shown here is derived from an EMBL/GenBank/DDBJ whole genome shotgun (WGS) entry which is preliminary data.</text>
</comment>
<name>A0A5M6IEV5_9PROT</name>
<dbReference type="InterPro" id="IPR006342">
    <property type="entry name" value="FkbM_mtfrase"/>
</dbReference>
<evidence type="ECO:0000313" key="3">
    <source>
        <dbReference type="Proteomes" id="UP000324065"/>
    </source>
</evidence>
<reference evidence="2 3" key="1">
    <citation type="submission" date="2019-09" db="EMBL/GenBank/DDBJ databases">
        <title>Genome sequence of Roseospira marina, one of the more divergent members of the non-sulfur purple photosynthetic bacterial family, the Rhodospirillaceae.</title>
        <authorList>
            <person name="Meyer T."/>
            <person name="Kyndt J."/>
        </authorList>
    </citation>
    <scope>NUCLEOTIDE SEQUENCE [LARGE SCALE GENOMIC DNA]</scope>
    <source>
        <strain evidence="2 3">DSM 15113</strain>
    </source>
</reference>
<dbReference type="GO" id="GO:0032259">
    <property type="term" value="P:methylation"/>
    <property type="evidence" value="ECO:0007669"/>
    <property type="project" value="UniProtKB-KW"/>
</dbReference>
<keyword evidence="3" id="KW-1185">Reference proteome</keyword>
<keyword evidence="2" id="KW-0808">Transferase</keyword>
<dbReference type="Pfam" id="PF05050">
    <property type="entry name" value="Methyltransf_21"/>
    <property type="match status" value="1"/>
</dbReference>
<dbReference type="OrthoDB" id="9814604at2"/>
<dbReference type="SUPFAM" id="SSF53335">
    <property type="entry name" value="S-adenosyl-L-methionine-dependent methyltransferases"/>
    <property type="match status" value="1"/>
</dbReference>
<keyword evidence="2" id="KW-0489">Methyltransferase</keyword>
<feature type="domain" description="Methyltransferase FkbM" evidence="1">
    <location>
        <begin position="187"/>
        <end position="340"/>
    </location>
</feature>
<evidence type="ECO:0000259" key="1">
    <source>
        <dbReference type="Pfam" id="PF05050"/>
    </source>
</evidence>
<dbReference type="NCBIfam" id="TIGR01444">
    <property type="entry name" value="fkbM_fam"/>
    <property type="match status" value="1"/>
</dbReference>
<proteinExistence type="predicted"/>
<sequence length="406" mass="45240">MRARRTRAMRAIYGAGRQGQFCLEGLRKHGLDADFFIDSYTPNTEVSGLKVYRIKDVPNPDSVQVFVAISDNVTYGQSIDGVLRSAGFREIYDIDYILRNYEAVFLNFSEKPVVWYKGSADGRVDTSGIKALRSLLKDPKSQMLLNRIIRFRSNFHHMNYVESDNEVEYFPSDVPFHNENIPLIFADCGAFRGETVAAALENWKGPKQAVCCFEANRFERENLEACLTEHASKTPETHFYLCPMATWSSNTTLTFDGSMGMGSSVVPGAEGAEGGASAAEPTASPTQIRVPAMPLDAVFQDTPPTMIKMDIEGAEIEALKGASSIISETAPILAICLYHEPEHLWEIPILIHSMQKNYDMYLRVHSLMCMSTVLYCVPKRDGRAPTPWKGRPSPDSLRVTGGIRVV</sequence>
<evidence type="ECO:0000313" key="2">
    <source>
        <dbReference type="EMBL" id="KAA5606265.1"/>
    </source>
</evidence>